<dbReference type="CDD" id="cd00254">
    <property type="entry name" value="LT-like"/>
    <property type="match status" value="1"/>
</dbReference>
<evidence type="ECO:0000256" key="2">
    <source>
        <dbReference type="SAM" id="Phobius"/>
    </source>
</evidence>
<dbReference type="EMBL" id="BAABLW010000007">
    <property type="protein sequence ID" value="GAA4924911.1"/>
    <property type="molecule type" value="Genomic_DNA"/>
</dbReference>
<dbReference type="InterPro" id="IPR058593">
    <property type="entry name" value="ARB_07466-like_C"/>
</dbReference>
<keyword evidence="2" id="KW-1133">Transmembrane helix</keyword>
<evidence type="ECO:0000259" key="3">
    <source>
        <dbReference type="Pfam" id="PF01464"/>
    </source>
</evidence>
<accession>A0ABP9G0K5</accession>
<sequence>MAAQNLSSSTPKDNAQRALELSRKTSLSKTGDAVKNRVGDAASGAAAEVLVNGAAAAVGQAARDTTTVASEIAKGAAQGATVAGVGAVAGAAKGAAVGLAKTETAKKTLALVITAIVLVLALLAAVLASTVFQAALFNPRQMEIQGTAERAALNAHEDIMEVAGPGVGGDIPTNVAQYQQTARDAGANHLVLQAIALANEELRQGGTLGSGGGTSGSDGPSGGGVGTVPPGELTCAPVPHIPNWSAGSGSTKGWKYYHPAPIEDGLNDNAAHGVRCADEMWGAKVSGYHGARHVNDSDIGDASDHVRGDALDLSFVGTGSSMDYRTAEGRAFGDEVAEWFVTHAAEMNVDYIIWWEKVWRANTGTWGPYGGEVYANGAGSDTAAHRDHVHVSFHAGDSTGPVGSNQGSGTAINASTHGYEGEMLLRKDINAPGSQLGIVANRLAQAEASSFSGSSLPQNIDAGYGFLNPNDASRSETETGEDIRKRVRERWVKAIESVPTAASEQAPEYVFDLALSWSLGEARTEVCKPEPTTVPAGGTGSGGLEIPSEYKPYLEAAAVESGFPVELLAAQLQQESSWNPQAKSAAGAQGLAQFMPATWAAYGNGGDPFNPQHAIAAQGRYMRALADTVRHLASSDEEVVVLTLAAYNAGPGAVLQYGGVPPFEETEHYVVVIPKMAGNVSLVTGSCGIRSDLVNVPDLDGITCDARPDIQDYGTGRSVESGLDGAALPGFRCGVGAFHPDHGGNFASWHGLRSGSGSSDHHWGGALDISSSHLGVGQPPAEAVAVAEFYLAHAQELNVNYVIFFERMASASEAGKPFSEWGPYHHAGFGTTWWPGGGDHSAAHRDHVHVSFNRR</sequence>
<organism evidence="5 6">
    <name type="scientific">Nesterenkonia rhizosphaerae</name>
    <dbReference type="NCBI Taxonomy" id="1348272"/>
    <lineage>
        <taxon>Bacteria</taxon>
        <taxon>Bacillati</taxon>
        <taxon>Actinomycetota</taxon>
        <taxon>Actinomycetes</taxon>
        <taxon>Micrococcales</taxon>
        <taxon>Micrococcaceae</taxon>
        <taxon>Nesterenkonia</taxon>
    </lineage>
</organism>
<dbReference type="InterPro" id="IPR008258">
    <property type="entry name" value="Transglycosylase_SLT_dom_1"/>
</dbReference>
<evidence type="ECO:0000256" key="1">
    <source>
        <dbReference type="SAM" id="MobiDB-lite"/>
    </source>
</evidence>
<feature type="domain" description="ARB-07466-like C-terminal" evidence="4">
    <location>
        <begin position="264"/>
        <end position="385"/>
    </location>
</feature>
<dbReference type="RefSeq" id="WP_345478124.1">
    <property type="nucleotide sequence ID" value="NZ_BAABLW010000007.1"/>
</dbReference>
<dbReference type="InterPro" id="IPR023346">
    <property type="entry name" value="Lysozyme-like_dom_sf"/>
</dbReference>
<evidence type="ECO:0008006" key="7">
    <source>
        <dbReference type="Google" id="ProtNLM"/>
    </source>
</evidence>
<dbReference type="PANTHER" id="PTHR37423">
    <property type="entry name" value="SOLUBLE LYTIC MUREIN TRANSGLYCOSYLASE-RELATED"/>
    <property type="match status" value="1"/>
</dbReference>
<keyword evidence="2" id="KW-0472">Membrane</keyword>
<feature type="compositionally biased region" description="Polar residues" evidence="1">
    <location>
        <begin position="1"/>
        <end position="13"/>
    </location>
</feature>
<evidence type="ECO:0000259" key="4">
    <source>
        <dbReference type="Pfam" id="PF26571"/>
    </source>
</evidence>
<feature type="domain" description="ARB-07466-like C-terminal" evidence="4">
    <location>
        <begin position="742"/>
        <end position="828"/>
    </location>
</feature>
<name>A0ABP9G0K5_9MICC</name>
<dbReference type="Gene3D" id="1.10.530.10">
    <property type="match status" value="1"/>
</dbReference>
<dbReference type="PANTHER" id="PTHR37423:SF2">
    <property type="entry name" value="MEMBRANE-BOUND LYTIC MUREIN TRANSGLYCOSYLASE C"/>
    <property type="match status" value="1"/>
</dbReference>
<evidence type="ECO:0000313" key="6">
    <source>
        <dbReference type="Proteomes" id="UP001500368"/>
    </source>
</evidence>
<dbReference type="Pfam" id="PF26571">
    <property type="entry name" value="VldE"/>
    <property type="match status" value="2"/>
</dbReference>
<dbReference type="SUPFAM" id="SSF53955">
    <property type="entry name" value="Lysozyme-like"/>
    <property type="match status" value="1"/>
</dbReference>
<reference evidence="6" key="1">
    <citation type="journal article" date="2019" name="Int. J. Syst. Evol. Microbiol.">
        <title>The Global Catalogue of Microorganisms (GCM) 10K type strain sequencing project: providing services to taxonomists for standard genome sequencing and annotation.</title>
        <authorList>
            <consortium name="The Broad Institute Genomics Platform"/>
            <consortium name="The Broad Institute Genome Sequencing Center for Infectious Disease"/>
            <person name="Wu L."/>
            <person name="Ma J."/>
        </authorList>
    </citation>
    <scope>NUCLEOTIDE SEQUENCE [LARGE SCALE GENOMIC DNA]</scope>
    <source>
        <strain evidence="6">JCM 19129</strain>
    </source>
</reference>
<feature type="region of interest" description="Disordered" evidence="1">
    <location>
        <begin position="1"/>
        <end position="26"/>
    </location>
</feature>
<dbReference type="Pfam" id="PF01464">
    <property type="entry name" value="SLT"/>
    <property type="match status" value="1"/>
</dbReference>
<feature type="domain" description="Transglycosylase SLT" evidence="3">
    <location>
        <begin position="554"/>
        <end position="662"/>
    </location>
</feature>
<comment type="caution">
    <text evidence="5">The sequence shown here is derived from an EMBL/GenBank/DDBJ whole genome shotgun (WGS) entry which is preliminary data.</text>
</comment>
<feature type="region of interest" description="Disordered" evidence="1">
    <location>
        <begin position="206"/>
        <end position="229"/>
    </location>
</feature>
<keyword evidence="2" id="KW-0812">Transmembrane</keyword>
<feature type="compositionally biased region" description="Gly residues" evidence="1">
    <location>
        <begin position="206"/>
        <end position="226"/>
    </location>
</feature>
<proteinExistence type="predicted"/>
<gene>
    <name evidence="5" type="ORF">GCM10025790_22730</name>
</gene>
<dbReference type="Proteomes" id="UP001500368">
    <property type="component" value="Unassembled WGS sequence"/>
</dbReference>
<keyword evidence="6" id="KW-1185">Reference proteome</keyword>
<feature type="transmembrane region" description="Helical" evidence="2">
    <location>
        <begin position="109"/>
        <end position="132"/>
    </location>
</feature>
<protein>
    <recommendedName>
        <fullName evidence="7">Transglycosylase SLT domain-containing protein</fullName>
    </recommendedName>
</protein>
<evidence type="ECO:0000313" key="5">
    <source>
        <dbReference type="EMBL" id="GAA4924911.1"/>
    </source>
</evidence>